<protein>
    <submittedName>
        <fullName evidence="1">Uncharacterized protein</fullName>
    </submittedName>
</protein>
<gene>
    <name evidence="1" type="ORF">UFOVP636_22</name>
</gene>
<name>A0A6J5N6Q5_9CAUD</name>
<sequence length="74" mass="8807">MKKEKFTNKQRAEIFADYILDMYQQLTNESAEKSPIELSIQTFEELLKTDCNIAEKRFYQNALNRINEVRTNIS</sequence>
<reference evidence="1" key="1">
    <citation type="submission" date="2020-04" db="EMBL/GenBank/DDBJ databases">
        <authorList>
            <person name="Chiriac C."/>
            <person name="Salcher M."/>
            <person name="Ghai R."/>
            <person name="Kavagutti S V."/>
        </authorList>
    </citation>
    <scope>NUCLEOTIDE SEQUENCE</scope>
</reference>
<evidence type="ECO:0000313" key="1">
    <source>
        <dbReference type="EMBL" id="CAB4153731.1"/>
    </source>
</evidence>
<organism evidence="1">
    <name type="scientific">uncultured Caudovirales phage</name>
    <dbReference type="NCBI Taxonomy" id="2100421"/>
    <lineage>
        <taxon>Viruses</taxon>
        <taxon>Duplodnaviria</taxon>
        <taxon>Heunggongvirae</taxon>
        <taxon>Uroviricota</taxon>
        <taxon>Caudoviricetes</taxon>
        <taxon>Peduoviridae</taxon>
        <taxon>Maltschvirus</taxon>
        <taxon>Maltschvirus maltsch</taxon>
    </lineage>
</organism>
<proteinExistence type="predicted"/>
<dbReference type="EMBL" id="LR796597">
    <property type="protein sequence ID" value="CAB4153731.1"/>
    <property type="molecule type" value="Genomic_DNA"/>
</dbReference>
<accession>A0A6J5N6Q5</accession>